<organism evidence="1 2">
    <name type="scientific">Mycoemilia scoparia</name>
    <dbReference type="NCBI Taxonomy" id="417184"/>
    <lineage>
        <taxon>Eukaryota</taxon>
        <taxon>Fungi</taxon>
        <taxon>Fungi incertae sedis</taxon>
        <taxon>Zoopagomycota</taxon>
        <taxon>Kickxellomycotina</taxon>
        <taxon>Kickxellomycetes</taxon>
        <taxon>Kickxellales</taxon>
        <taxon>Kickxellaceae</taxon>
        <taxon>Mycoemilia</taxon>
    </lineage>
</organism>
<dbReference type="AlphaFoldDB" id="A0A9W7ZPQ6"/>
<dbReference type="SUPFAM" id="SSF47923">
    <property type="entry name" value="Ypt/Rab-GAP domain of gyp1p"/>
    <property type="match status" value="1"/>
</dbReference>
<dbReference type="EMBL" id="JANBPU010000228">
    <property type="protein sequence ID" value="KAJ1913957.1"/>
    <property type="molecule type" value="Genomic_DNA"/>
</dbReference>
<accession>A0A9W7ZPQ6</accession>
<keyword evidence="2" id="KW-1185">Reference proteome</keyword>
<dbReference type="InterPro" id="IPR035969">
    <property type="entry name" value="Rab-GAP_TBC_sf"/>
</dbReference>
<comment type="caution">
    <text evidence="1">The sequence shown here is derived from an EMBL/GenBank/DDBJ whole genome shotgun (WGS) entry which is preliminary data.</text>
</comment>
<dbReference type="Proteomes" id="UP001150538">
    <property type="component" value="Unassembled WGS sequence"/>
</dbReference>
<dbReference type="OrthoDB" id="206700at2759"/>
<name>A0A9W7ZPQ6_9FUNG</name>
<proteinExistence type="predicted"/>
<sequence>MGFHELAMFFMLVYNNDESAYRALRSVALFYQRDAMGDSLEPTLYQIAMLFSLVKATTPKLYNFLDK</sequence>
<gene>
    <name evidence="1" type="ORF">H4219_004992</name>
</gene>
<reference evidence="1" key="1">
    <citation type="submission" date="2022-07" db="EMBL/GenBank/DDBJ databases">
        <title>Phylogenomic reconstructions and comparative analyses of Kickxellomycotina fungi.</title>
        <authorList>
            <person name="Reynolds N.K."/>
            <person name="Stajich J.E."/>
            <person name="Barry K."/>
            <person name="Grigoriev I.V."/>
            <person name="Crous P."/>
            <person name="Smith M.E."/>
        </authorList>
    </citation>
    <scope>NUCLEOTIDE SEQUENCE</scope>
    <source>
        <strain evidence="1">NBRC 100468</strain>
    </source>
</reference>
<evidence type="ECO:0000313" key="2">
    <source>
        <dbReference type="Proteomes" id="UP001150538"/>
    </source>
</evidence>
<protein>
    <submittedName>
        <fullName evidence="1">Uncharacterized protein</fullName>
    </submittedName>
</protein>
<evidence type="ECO:0000313" key="1">
    <source>
        <dbReference type="EMBL" id="KAJ1913957.1"/>
    </source>
</evidence>